<feature type="transmembrane region" description="Helical" evidence="11">
    <location>
        <begin position="273"/>
        <end position="299"/>
    </location>
</feature>
<organism evidence="12 13">
    <name type="scientific">Kribbella solani</name>
    <dbReference type="NCBI Taxonomy" id="236067"/>
    <lineage>
        <taxon>Bacteria</taxon>
        <taxon>Bacillati</taxon>
        <taxon>Actinomycetota</taxon>
        <taxon>Actinomycetes</taxon>
        <taxon>Propionibacteriales</taxon>
        <taxon>Kribbellaceae</taxon>
        <taxon>Kribbella</taxon>
    </lineage>
</organism>
<keyword evidence="2" id="KW-0813">Transport</keyword>
<dbReference type="RefSeq" id="WP_184835303.1">
    <property type="nucleotide sequence ID" value="NZ_BAAAVN010000006.1"/>
</dbReference>
<comment type="caution">
    <text evidence="12">The sequence shown here is derived from an EMBL/GenBank/DDBJ whole genome shotgun (WGS) entry which is preliminary data.</text>
</comment>
<evidence type="ECO:0000256" key="1">
    <source>
        <dbReference type="ARBA" id="ARBA00004651"/>
    </source>
</evidence>
<feature type="transmembrane region" description="Helical" evidence="11">
    <location>
        <begin position="118"/>
        <end position="151"/>
    </location>
</feature>
<dbReference type="PANTHER" id="PTHR32196:SF32">
    <property type="entry name" value="XYLOSE TRANSPORT SYSTEM PERMEASE PROTEIN XYLH"/>
    <property type="match status" value="1"/>
</dbReference>
<comment type="subcellular location">
    <subcellularLocation>
        <location evidence="1">Cell membrane</location>
        <topology evidence="1">Multi-pass membrane protein</topology>
    </subcellularLocation>
</comment>
<feature type="transmembrane region" description="Helical" evidence="11">
    <location>
        <begin position="93"/>
        <end position="112"/>
    </location>
</feature>
<dbReference type="Pfam" id="PF02653">
    <property type="entry name" value="BPD_transp_2"/>
    <property type="match status" value="1"/>
</dbReference>
<keyword evidence="5 12" id="KW-0762">Sugar transport</keyword>
<dbReference type="CDD" id="cd06579">
    <property type="entry name" value="TM_PBP1_transp_AraH_like"/>
    <property type="match status" value="1"/>
</dbReference>
<evidence type="ECO:0000256" key="9">
    <source>
        <dbReference type="ARBA" id="ARBA00035611"/>
    </source>
</evidence>
<evidence type="ECO:0000256" key="8">
    <source>
        <dbReference type="ARBA" id="ARBA00023136"/>
    </source>
</evidence>
<evidence type="ECO:0000256" key="10">
    <source>
        <dbReference type="ARBA" id="ARBA00035686"/>
    </source>
</evidence>
<keyword evidence="3" id="KW-1003">Cell membrane</keyword>
<feature type="transmembrane region" description="Helical" evidence="11">
    <location>
        <begin position="319"/>
        <end position="338"/>
    </location>
</feature>
<evidence type="ECO:0000313" key="12">
    <source>
        <dbReference type="EMBL" id="MBB5979951.1"/>
    </source>
</evidence>
<comment type="function">
    <text evidence="9">Part of the binding-protein-dependent transport system for D-xylose. Probably responsible for the translocation of the substrate across the membrane.</text>
</comment>
<feature type="transmembrane region" description="Helical" evidence="11">
    <location>
        <begin position="62"/>
        <end position="81"/>
    </location>
</feature>
<dbReference type="GO" id="GO:0022857">
    <property type="term" value="F:transmembrane transporter activity"/>
    <property type="evidence" value="ECO:0007669"/>
    <property type="project" value="InterPro"/>
</dbReference>
<evidence type="ECO:0000256" key="4">
    <source>
        <dbReference type="ARBA" id="ARBA00022519"/>
    </source>
</evidence>
<keyword evidence="4" id="KW-0997">Cell inner membrane</keyword>
<accession>A0A841DPY1</accession>
<evidence type="ECO:0000256" key="3">
    <source>
        <dbReference type="ARBA" id="ARBA00022475"/>
    </source>
</evidence>
<protein>
    <recommendedName>
        <fullName evidence="10">Xylose transport system permease protein XylH</fullName>
    </recommendedName>
</protein>
<dbReference type="InterPro" id="IPR001851">
    <property type="entry name" value="ABC_transp_permease"/>
</dbReference>
<evidence type="ECO:0000313" key="13">
    <source>
        <dbReference type="Proteomes" id="UP000558997"/>
    </source>
</evidence>
<keyword evidence="7 11" id="KW-1133">Transmembrane helix</keyword>
<feature type="transmembrane region" description="Helical" evidence="11">
    <location>
        <begin position="32"/>
        <end position="50"/>
    </location>
</feature>
<gene>
    <name evidence="12" type="ORF">HDA44_003292</name>
</gene>
<evidence type="ECO:0000256" key="7">
    <source>
        <dbReference type="ARBA" id="ARBA00022989"/>
    </source>
</evidence>
<dbReference type="PANTHER" id="PTHR32196">
    <property type="entry name" value="ABC TRANSPORTER PERMEASE PROTEIN YPHD-RELATED-RELATED"/>
    <property type="match status" value="1"/>
</dbReference>
<dbReference type="GO" id="GO:0005886">
    <property type="term" value="C:plasma membrane"/>
    <property type="evidence" value="ECO:0007669"/>
    <property type="project" value="UniProtKB-SubCell"/>
</dbReference>
<name>A0A841DPY1_9ACTN</name>
<dbReference type="EMBL" id="JACHNF010000001">
    <property type="protein sequence ID" value="MBB5979951.1"/>
    <property type="molecule type" value="Genomic_DNA"/>
</dbReference>
<sequence length="346" mass="35899">MTSTTTTPSKTTPLPQRRPVAGVAGLLRRPELGAVAGALGVYLLFTVVAGNSFSALEGMGNWLTVAAELGIIAVPVAMLMISGEFDLSVGSMIGAAGMIVAVGVGHYGWPVAPTVLLAFAFALVIGFCNGVLVVMTGLPSFIVTLATLFLLRGLTIGISRATTASTNVSLDDAHQGSFLTTFLTSTRGTFSIEILWWLAITALATWVMLRSRFGNWICATGGDIAAARNSGVKVDRVRIVLFMATAAGACLVGVMQVLTFGSGDVLRGDQQELQTVIAAVVGGCLLTGGYGTVVGASFGALTIGMASLGINYAGWDPDWFKAFLGAMLLLAVMANNLIRKKALESR</sequence>
<dbReference type="AlphaFoldDB" id="A0A841DPY1"/>
<evidence type="ECO:0000256" key="11">
    <source>
        <dbReference type="SAM" id="Phobius"/>
    </source>
</evidence>
<reference evidence="12 13" key="1">
    <citation type="submission" date="2020-08" db="EMBL/GenBank/DDBJ databases">
        <title>Sequencing the genomes of 1000 actinobacteria strains.</title>
        <authorList>
            <person name="Klenk H.-P."/>
        </authorList>
    </citation>
    <scope>NUCLEOTIDE SEQUENCE [LARGE SCALE GENOMIC DNA]</scope>
    <source>
        <strain evidence="12 13">DSM 17294</strain>
    </source>
</reference>
<feature type="transmembrane region" description="Helical" evidence="11">
    <location>
        <begin position="239"/>
        <end position="261"/>
    </location>
</feature>
<evidence type="ECO:0000256" key="6">
    <source>
        <dbReference type="ARBA" id="ARBA00022692"/>
    </source>
</evidence>
<keyword evidence="6 11" id="KW-0812">Transmembrane</keyword>
<keyword evidence="8 11" id="KW-0472">Membrane</keyword>
<evidence type="ECO:0000256" key="2">
    <source>
        <dbReference type="ARBA" id="ARBA00022448"/>
    </source>
</evidence>
<evidence type="ECO:0000256" key="5">
    <source>
        <dbReference type="ARBA" id="ARBA00022597"/>
    </source>
</evidence>
<dbReference type="Proteomes" id="UP000558997">
    <property type="component" value="Unassembled WGS sequence"/>
</dbReference>
<keyword evidence="13" id="KW-1185">Reference proteome</keyword>
<feature type="transmembrane region" description="Helical" evidence="11">
    <location>
        <begin position="190"/>
        <end position="209"/>
    </location>
</feature>
<proteinExistence type="predicted"/>